<dbReference type="InterPro" id="IPR002820">
    <property type="entry name" value="Mopterin_CF_biosynth-C_dom"/>
</dbReference>
<dbReference type="InterPro" id="IPR036522">
    <property type="entry name" value="MoaC_sf"/>
</dbReference>
<dbReference type="Gene3D" id="3.30.70.640">
    <property type="entry name" value="Molybdopterin cofactor biosynthesis C (MoaC) domain"/>
    <property type="match status" value="1"/>
</dbReference>
<feature type="domain" description="Molybdopterin cofactor biosynthesis C (MoaC)" evidence="4">
    <location>
        <begin position="8"/>
        <end position="143"/>
    </location>
</feature>
<dbReference type="SUPFAM" id="SSF55040">
    <property type="entry name" value="Molybdenum cofactor biosynthesis protein C, MoaC"/>
    <property type="match status" value="1"/>
</dbReference>
<protein>
    <submittedName>
        <fullName evidence="5">Cyclic pyranopterin phosphate synthase</fullName>
    </submittedName>
</protein>
<accession>A0ABT1G7J2</accession>
<evidence type="ECO:0000256" key="3">
    <source>
        <dbReference type="ARBA" id="ARBA00055087"/>
    </source>
</evidence>
<dbReference type="NCBIfam" id="NF006870">
    <property type="entry name" value="PRK09364.1"/>
    <property type="match status" value="1"/>
</dbReference>
<comment type="function">
    <text evidence="3">Catalyzes the conversion of (8S)-3',8-cyclo-7,8-dihydroguanosine 5'-triphosphate to cyclic pyranopterin monophosphate (cPMP).</text>
</comment>
<organism evidence="5 6">
    <name type="scientific">Natronospira proteinivora</name>
    <dbReference type="NCBI Taxonomy" id="1807133"/>
    <lineage>
        <taxon>Bacteria</taxon>
        <taxon>Pseudomonadati</taxon>
        <taxon>Pseudomonadota</taxon>
        <taxon>Gammaproteobacteria</taxon>
        <taxon>Natronospirales</taxon>
        <taxon>Natronospiraceae</taxon>
        <taxon>Natronospira</taxon>
    </lineage>
</organism>
<evidence type="ECO:0000259" key="4">
    <source>
        <dbReference type="Pfam" id="PF01967"/>
    </source>
</evidence>
<gene>
    <name evidence="5" type="ORF">J2T60_001244</name>
</gene>
<evidence type="ECO:0000313" key="6">
    <source>
        <dbReference type="Proteomes" id="UP001523550"/>
    </source>
</evidence>
<dbReference type="RefSeq" id="WP_253446934.1">
    <property type="nucleotide sequence ID" value="NZ_JALJYF010000001.1"/>
</dbReference>
<keyword evidence="6" id="KW-1185">Reference proteome</keyword>
<dbReference type="NCBIfam" id="TIGR00581">
    <property type="entry name" value="moaC"/>
    <property type="match status" value="1"/>
</dbReference>
<proteinExistence type="predicted"/>
<keyword evidence="2" id="KW-0501">Molybdenum cofactor biosynthesis</keyword>
<reference evidence="5 6" key="1">
    <citation type="submission" date="2022-03" db="EMBL/GenBank/DDBJ databases">
        <title>Genomic Encyclopedia of Type Strains, Phase III (KMG-III): the genomes of soil and plant-associated and newly described type strains.</title>
        <authorList>
            <person name="Whitman W."/>
        </authorList>
    </citation>
    <scope>NUCLEOTIDE SEQUENCE [LARGE SCALE GENOMIC DNA]</scope>
    <source>
        <strain evidence="5 6">BSker1</strain>
    </source>
</reference>
<evidence type="ECO:0000256" key="1">
    <source>
        <dbReference type="ARBA" id="ARBA00005046"/>
    </source>
</evidence>
<comment type="caution">
    <text evidence="5">The sequence shown here is derived from an EMBL/GenBank/DDBJ whole genome shotgun (WGS) entry which is preliminary data.</text>
</comment>
<evidence type="ECO:0000256" key="2">
    <source>
        <dbReference type="ARBA" id="ARBA00023150"/>
    </source>
</evidence>
<dbReference type="Proteomes" id="UP001523550">
    <property type="component" value="Unassembled WGS sequence"/>
</dbReference>
<sequence>MNESNYRMVDVGGKQVTRRRAIATGRIVVGPEVMAYLKQGELPKGDPLRLAEVAAILAAKKTPDLLPLCHPLMLDHVGLLCQLNESVEAVDVYATVVTSARTGVEMEALAAVNAALLTIWDLSKPIEAALTITNVKLLLKEGGKSGRWEHPEGLDGLPDSLARELAA</sequence>
<dbReference type="InterPro" id="IPR023045">
    <property type="entry name" value="MoaC"/>
</dbReference>
<dbReference type="Pfam" id="PF01967">
    <property type="entry name" value="MoaC"/>
    <property type="match status" value="1"/>
</dbReference>
<evidence type="ECO:0000313" key="5">
    <source>
        <dbReference type="EMBL" id="MCP1727279.1"/>
    </source>
</evidence>
<comment type="pathway">
    <text evidence="1">Cofactor biosynthesis; molybdopterin biosynthesis.</text>
</comment>
<dbReference type="EMBL" id="JALJYF010000001">
    <property type="protein sequence ID" value="MCP1727279.1"/>
    <property type="molecule type" value="Genomic_DNA"/>
</dbReference>
<name>A0ABT1G7J2_9GAMM</name>